<keyword evidence="8" id="KW-0539">Nucleus</keyword>
<feature type="compositionally biased region" description="Polar residues" evidence="10">
    <location>
        <begin position="325"/>
        <end position="353"/>
    </location>
</feature>
<dbReference type="GeneID" id="117638967"/>
<dbReference type="GO" id="GO:0008270">
    <property type="term" value="F:zinc ion binding"/>
    <property type="evidence" value="ECO:0007669"/>
    <property type="project" value="UniProtKB-KW"/>
</dbReference>
<dbReference type="KEGG" id="tpal:117638967"/>
<evidence type="ECO:0000313" key="14">
    <source>
        <dbReference type="RefSeq" id="XP_034230112.1"/>
    </source>
</evidence>
<keyword evidence="4 9" id="KW-0863">Zinc-finger</keyword>
<dbReference type="OrthoDB" id="8922241at2759"/>
<dbReference type="SUPFAM" id="SSF57667">
    <property type="entry name" value="beta-beta-alpha zinc fingers"/>
    <property type="match status" value="4"/>
</dbReference>
<feature type="region of interest" description="Disordered" evidence="10">
    <location>
        <begin position="270"/>
        <end position="291"/>
    </location>
</feature>
<evidence type="ECO:0000256" key="2">
    <source>
        <dbReference type="ARBA" id="ARBA00022723"/>
    </source>
</evidence>
<dbReference type="InterPro" id="IPR036236">
    <property type="entry name" value="Znf_C2H2_sf"/>
</dbReference>
<dbReference type="InterPro" id="IPR013087">
    <property type="entry name" value="Znf_C2H2_type"/>
</dbReference>
<feature type="domain" description="C2H2-type" evidence="11">
    <location>
        <begin position="360"/>
        <end position="387"/>
    </location>
</feature>
<feature type="region of interest" description="Disordered" evidence="10">
    <location>
        <begin position="312"/>
        <end position="353"/>
    </location>
</feature>
<dbReference type="FunFam" id="3.30.160.60:FF:000557">
    <property type="entry name" value="zinc finger and SCAN domain-containing protein 29"/>
    <property type="match status" value="1"/>
</dbReference>
<dbReference type="FunFam" id="3.30.160.60:FF:000065">
    <property type="entry name" value="B-cell CLL/lymphoma 6, member B"/>
    <property type="match status" value="1"/>
</dbReference>
<feature type="compositionally biased region" description="Basic and acidic residues" evidence="10">
    <location>
        <begin position="206"/>
        <end position="215"/>
    </location>
</feature>
<dbReference type="Proteomes" id="UP000515158">
    <property type="component" value="Unplaced"/>
</dbReference>
<dbReference type="GO" id="GO:0001227">
    <property type="term" value="F:DNA-binding transcription repressor activity, RNA polymerase II-specific"/>
    <property type="evidence" value="ECO:0007669"/>
    <property type="project" value="TreeGrafter"/>
</dbReference>
<evidence type="ECO:0000256" key="6">
    <source>
        <dbReference type="ARBA" id="ARBA00023015"/>
    </source>
</evidence>
<evidence type="ECO:0000256" key="7">
    <source>
        <dbReference type="ARBA" id="ARBA00023163"/>
    </source>
</evidence>
<evidence type="ECO:0000256" key="3">
    <source>
        <dbReference type="ARBA" id="ARBA00022737"/>
    </source>
</evidence>
<evidence type="ECO:0000256" key="8">
    <source>
        <dbReference type="ARBA" id="ARBA00023242"/>
    </source>
</evidence>
<dbReference type="SMART" id="SM00355">
    <property type="entry name" value="ZnF_C2H2"/>
    <property type="match status" value="5"/>
</dbReference>
<evidence type="ECO:0000313" key="12">
    <source>
        <dbReference type="Proteomes" id="UP000515158"/>
    </source>
</evidence>
<dbReference type="GO" id="GO:0005654">
    <property type="term" value="C:nucleoplasm"/>
    <property type="evidence" value="ECO:0007669"/>
    <property type="project" value="TreeGrafter"/>
</dbReference>
<evidence type="ECO:0000256" key="4">
    <source>
        <dbReference type="ARBA" id="ARBA00022771"/>
    </source>
</evidence>
<evidence type="ECO:0000256" key="10">
    <source>
        <dbReference type="SAM" id="MobiDB-lite"/>
    </source>
</evidence>
<dbReference type="PANTHER" id="PTHR24399:SF70">
    <property type="entry name" value="C2H2-TYPE DOMAIN-CONTAINING PROTEIN"/>
    <property type="match status" value="1"/>
</dbReference>
<feature type="domain" description="C2H2-type" evidence="11">
    <location>
        <begin position="296"/>
        <end position="323"/>
    </location>
</feature>
<dbReference type="AlphaFoldDB" id="A0A6P8Y8R3"/>
<dbReference type="PROSITE" id="PS00028">
    <property type="entry name" value="ZINC_FINGER_C2H2_1"/>
    <property type="match status" value="5"/>
</dbReference>
<dbReference type="PROSITE" id="PS50157">
    <property type="entry name" value="ZINC_FINGER_C2H2_2"/>
    <property type="match status" value="5"/>
</dbReference>
<keyword evidence="3" id="KW-0677">Repeat</keyword>
<feature type="compositionally biased region" description="Basic residues" evidence="10">
    <location>
        <begin position="312"/>
        <end position="324"/>
    </location>
</feature>
<keyword evidence="5" id="KW-0862">Zinc</keyword>
<evidence type="ECO:0000313" key="13">
    <source>
        <dbReference type="RefSeq" id="XP_034230110.1"/>
    </source>
</evidence>
<dbReference type="Gene3D" id="3.30.160.60">
    <property type="entry name" value="Classic Zinc Finger"/>
    <property type="match status" value="5"/>
</dbReference>
<dbReference type="PANTHER" id="PTHR24399">
    <property type="entry name" value="ZINC FINGER AND BTB DOMAIN-CONTAINING"/>
    <property type="match status" value="1"/>
</dbReference>
<keyword evidence="2" id="KW-0479">Metal-binding</keyword>
<dbReference type="RefSeq" id="XP_034230112.1">
    <property type="nucleotide sequence ID" value="XM_034374221.1"/>
</dbReference>
<comment type="subcellular location">
    <subcellularLocation>
        <location evidence="1">Nucleus</location>
    </subcellularLocation>
</comment>
<proteinExistence type="predicted"/>
<name>A0A6P8Y8R3_THRPL</name>
<protein>
    <submittedName>
        <fullName evidence="13 14">Zinc finger protein 567-like</fullName>
    </submittedName>
</protein>
<feature type="domain" description="C2H2-type" evidence="11">
    <location>
        <begin position="452"/>
        <end position="479"/>
    </location>
</feature>
<evidence type="ECO:0000256" key="5">
    <source>
        <dbReference type="ARBA" id="ARBA00022833"/>
    </source>
</evidence>
<keyword evidence="12" id="KW-1185">Reference proteome</keyword>
<keyword evidence="6" id="KW-0805">Transcription regulation</keyword>
<dbReference type="Pfam" id="PF00096">
    <property type="entry name" value="zf-C2H2"/>
    <property type="match status" value="3"/>
</dbReference>
<dbReference type="GO" id="GO:0000978">
    <property type="term" value="F:RNA polymerase II cis-regulatory region sequence-specific DNA binding"/>
    <property type="evidence" value="ECO:0007669"/>
    <property type="project" value="TreeGrafter"/>
</dbReference>
<feature type="compositionally biased region" description="Polar residues" evidence="10">
    <location>
        <begin position="270"/>
        <end position="288"/>
    </location>
</feature>
<organism evidence="14">
    <name type="scientific">Thrips palmi</name>
    <name type="common">Melon thrips</name>
    <dbReference type="NCBI Taxonomy" id="161013"/>
    <lineage>
        <taxon>Eukaryota</taxon>
        <taxon>Metazoa</taxon>
        <taxon>Ecdysozoa</taxon>
        <taxon>Arthropoda</taxon>
        <taxon>Hexapoda</taxon>
        <taxon>Insecta</taxon>
        <taxon>Pterygota</taxon>
        <taxon>Neoptera</taxon>
        <taxon>Paraneoptera</taxon>
        <taxon>Thysanoptera</taxon>
        <taxon>Terebrantia</taxon>
        <taxon>Thripoidea</taxon>
        <taxon>Thripidae</taxon>
        <taxon>Thrips</taxon>
    </lineage>
</organism>
<feature type="region of interest" description="Disordered" evidence="10">
    <location>
        <begin position="194"/>
        <end position="226"/>
    </location>
</feature>
<evidence type="ECO:0000259" key="11">
    <source>
        <dbReference type="PROSITE" id="PS50157"/>
    </source>
</evidence>
<evidence type="ECO:0000313" key="15">
    <source>
        <dbReference type="RefSeq" id="XP_034230113.1"/>
    </source>
</evidence>
<dbReference type="RefSeq" id="XP_034230113.1">
    <property type="nucleotide sequence ID" value="XM_034374222.1"/>
</dbReference>
<evidence type="ECO:0000256" key="1">
    <source>
        <dbReference type="ARBA" id="ARBA00004123"/>
    </source>
</evidence>
<gene>
    <name evidence="13 14 15" type="primary">LOC117638967</name>
</gene>
<keyword evidence="7" id="KW-0804">Transcription</keyword>
<feature type="domain" description="C2H2-type" evidence="11">
    <location>
        <begin position="424"/>
        <end position="451"/>
    </location>
</feature>
<evidence type="ECO:0000256" key="9">
    <source>
        <dbReference type="PROSITE-ProRule" id="PRU00042"/>
    </source>
</evidence>
<dbReference type="Pfam" id="PF13912">
    <property type="entry name" value="zf-C2H2_6"/>
    <property type="match status" value="1"/>
</dbReference>
<reference evidence="13 14" key="1">
    <citation type="submission" date="2025-04" db="UniProtKB">
        <authorList>
            <consortium name="RefSeq"/>
        </authorList>
    </citation>
    <scope>IDENTIFICATION</scope>
    <source>
        <tissue evidence="13 14">Total insect</tissue>
    </source>
</reference>
<accession>A0A6P8Y8R3</accession>
<feature type="domain" description="C2H2-type" evidence="11">
    <location>
        <begin position="480"/>
        <end position="504"/>
    </location>
</feature>
<dbReference type="RefSeq" id="XP_034230110.1">
    <property type="nucleotide sequence ID" value="XM_034374219.1"/>
</dbReference>
<sequence length="504" mass="56679">MSGNGYTPVTYYNGCPDGSVSPIHSQTGEPKSVQVLDISQPLSYDSFIHTDSRHHYMRHIDPVYPIMRKDDGRVERKAWEFDTSSLDREDKTMLCSPNNPIKLEPERYDRDLDNSWVNTLELTRLQYDSSIASRNDTKLSMNTIPVSPYLQVAERFVNELSEHKDSFVESSVDGNHTQVEISTLLPSSVITSEQGGLAEDMSVSPKPDHEHRPVLEEDGSNLTSTSPYPISIYTGVGPSTTSVNSEASVITINVHSRTTNIQINDYGQDINQDTSHELSPNSSSNPSIQEPPVERFACNACDKVFASRNKLSMHKRTHRKKLKVQQKTTNDPSSSGESLNEVSTSSQDQKLSTENDGSMFICSTCGRGFRLKMALACHMRYHAEERAFTCTDCNQTFSSRWVRSPQLCDKCRHGPGAKPVPKPCRCDRCGKCFKDARLLRDHTRSHTGERPFACQVCGKTFAQSGTLYRHKQVHSDSRPYRCTQCNKSYKLKGHLTVHVKSHTM</sequence>